<protein>
    <submittedName>
        <fullName evidence="1">Uncharacterized protein</fullName>
    </submittedName>
</protein>
<reference evidence="1 2" key="1">
    <citation type="journal article" date="2022" name="bioRxiv">
        <title>Genomics of Preaxostyla Flagellates Illuminates Evolutionary Transitions and the Path Towards Mitochondrial Loss.</title>
        <authorList>
            <person name="Novak L.V.F."/>
            <person name="Treitli S.C."/>
            <person name="Pyrih J."/>
            <person name="Halakuc P."/>
            <person name="Pipaliya S.V."/>
            <person name="Vacek V."/>
            <person name="Brzon O."/>
            <person name="Soukal P."/>
            <person name="Eme L."/>
            <person name="Dacks J.B."/>
            <person name="Karnkowska A."/>
            <person name="Elias M."/>
            <person name="Hampl V."/>
        </authorList>
    </citation>
    <scope>NUCLEOTIDE SEQUENCE [LARGE SCALE GENOMIC DNA]</scope>
    <source>
        <strain evidence="1">NAU3</strain>
        <tissue evidence="1">Gut</tissue>
    </source>
</reference>
<dbReference type="Proteomes" id="UP001281761">
    <property type="component" value="Unassembled WGS sequence"/>
</dbReference>
<dbReference type="EMBL" id="JARBJD010000022">
    <property type="protein sequence ID" value="KAK2960504.1"/>
    <property type="molecule type" value="Genomic_DNA"/>
</dbReference>
<proteinExistence type="predicted"/>
<keyword evidence="2" id="KW-1185">Reference proteome</keyword>
<organism evidence="1 2">
    <name type="scientific">Blattamonas nauphoetae</name>
    <dbReference type="NCBI Taxonomy" id="2049346"/>
    <lineage>
        <taxon>Eukaryota</taxon>
        <taxon>Metamonada</taxon>
        <taxon>Preaxostyla</taxon>
        <taxon>Oxymonadida</taxon>
        <taxon>Blattamonas</taxon>
    </lineage>
</organism>
<evidence type="ECO:0000313" key="2">
    <source>
        <dbReference type="Proteomes" id="UP001281761"/>
    </source>
</evidence>
<name>A0ABQ9Y9X7_9EUKA</name>
<comment type="caution">
    <text evidence="1">The sequence shown here is derived from an EMBL/GenBank/DDBJ whole genome shotgun (WGS) entry which is preliminary data.</text>
</comment>
<gene>
    <name evidence="1" type="ORF">BLNAU_4402</name>
</gene>
<sequence>MNRIVFSGYQWFSVSAKPAFFLIKPNDVTTQANTILIEHNQNDNPPPQLSRSFGYNFLNRHPASDDLDDLFLPGRIPHA</sequence>
<accession>A0ABQ9Y9X7</accession>
<evidence type="ECO:0000313" key="1">
    <source>
        <dbReference type="EMBL" id="KAK2960504.1"/>
    </source>
</evidence>